<feature type="domain" description="DUF7275" evidence="1">
    <location>
        <begin position="146"/>
        <end position="331"/>
    </location>
</feature>
<organism evidence="3 4">
    <name type="scientific">Escherichia phage IME08</name>
    <dbReference type="NCBI Taxonomy" id="698728"/>
    <lineage>
        <taxon>Viruses</taxon>
        <taxon>Duplodnaviria</taxon>
        <taxon>Heunggongvirae</taxon>
        <taxon>Uroviricota</taxon>
        <taxon>Caudoviricetes</taxon>
        <taxon>Pantevenvirales</taxon>
        <taxon>Straboviridae</taxon>
        <taxon>Tevenvirinae</taxon>
        <taxon>Dhakavirus</taxon>
        <taxon>Dhakavirus ime08</taxon>
    </lineage>
</organism>
<dbReference type="RefSeq" id="YP_003734266.1">
    <property type="nucleotide sequence ID" value="NC_014260.1"/>
</dbReference>
<dbReference type="InterPro" id="IPR055701">
    <property type="entry name" value="DUF7277"/>
</dbReference>
<dbReference type="Proteomes" id="UP000201129">
    <property type="component" value="Segment"/>
</dbReference>
<sequence>MRVIPMICGNCITLTLPKFKFTEENIMMLVIGSRALHHAGLIENKYIENSDWDFIADQGSWNHFKARMFGAHVHVDNPDVQAFKCMHNGKETYFEAYIVRALTNVREITGELQDEDFTSSYRLLKYAENRIKKDRLTGFYWATPDICLAIKTSHRFLKNNPFFLKTMSHIKYLRNKGITLNEELQEIMLQRQKETLSYSHPKLDVNKSSFFNDTIYTLDHDSIHEAVALAGRPAYTFYMKEGSEVMTSREKFEALPEAIKLAGVYEETCVLALERSQVPNDFNISPSLSFYMALEKVCTSITSGWFREYAWENYQAVVNMYKTLGENDYIKRFQDNHHLIRPFEK</sequence>
<proteinExistence type="predicted"/>
<reference evidence="3 4" key="1">
    <citation type="journal article" date="2011" name="Arch. Virol.">
        <title>The complete genome sequence of a novel T4-like bacteriophage, IME08.</title>
        <authorList>
            <person name="Jiang H."/>
            <person name="Jiang X."/>
            <person name="Wang S."/>
            <person name="Li C."/>
            <person name="Chen B."/>
            <person name="An X."/>
            <person name="Mi Z."/>
            <person name="Chen J."/>
            <person name="Tong Y."/>
        </authorList>
    </citation>
    <scope>NUCLEOTIDE SEQUENCE [LARGE SCALE GENOMIC DNA]</scope>
</reference>
<keyword evidence="4" id="KW-1185">Reference proteome</keyword>
<feature type="domain" description="DUF7277" evidence="2">
    <location>
        <begin position="28"/>
        <end position="127"/>
    </location>
</feature>
<dbReference type="OrthoDB" id="5929at10239"/>
<dbReference type="KEGG" id="vg:9384585"/>
<evidence type="ECO:0000313" key="3">
    <source>
        <dbReference type="EMBL" id="ADI55445.1"/>
    </source>
</evidence>
<dbReference type="Pfam" id="PF23940">
    <property type="entry name" value="DUF7275"/>
    <property type="match status" value="1"/>
</dbReference>
<evidence type="ECO:0000259" key="2">
    <source>
        <dbReference type="Pfam" id="PF23942"/>
    </source>
</evidence>
<name>D7RMC9_9CAUD</name>
<evidence type="ECO:0000259" key="1">
    <source>
        <dbReference type="Pfam" id="PF23940"/>
    </source>
</evidence>
<dbReference type="GeneID" id="9384585"/>
<evidence type="ECO:0000313" key="4">
    <source>
        <dbReference type="Proteomes" id="UP000201129"/>
    </source>
</evidence>
<dbReference type="Pfam" id="PF23942">
    <property type="entry name" value="DUF7277"/>
    <property type="match status" value="1"/>
</dbReference>
<reference evidence="3 4" key="2">
    <citation type="journal article" date="2011" name="Virol. J.">
        <title>Sequence characteristics of T4-like bacteriophage IME08 benome termini revealed by high throughput sequencing.</title>
        <authorList>
            <person name="Jiang X."/>
            <person name="Jiang H."/>
            <person name="Li C."/>
            <person name="Wang S."/>
            <person name="Mi Z."/>
            <person name="An X."/>
            <person name="Chen J."/>
            <person name="Tong Y."/>
        </authorList>
    </citation>
    <scope>NUCLEOTIDE SEQUENCE [LARGE SCALE GENOMIC DNA]</scope>
</reference>
<dbReference type="InterPro" id="IPR055699">
    <property type="entry name" value="DUF7275"/>
</dbReference>
<protein>
    <submittedName>
        <fullName evidence="3">Uncharacterized protein</fullName>
    </submittedName>
</protein>
<accession>D7RMC9</accession>
<dbReference type="EMBL" id="HM071924">
    <property type="protein sequence ID" value="ADI55445.1"/>
    <property type="molecule type" value="Genomic_DNA"/>
</dbReference>